<organism evidence="1 2">
    <name type="scientific">Haematococcus lacustris</name>
    <name type="common">Green alga</name>
    <name type="synonym">Haematococcus pluvialis</name>
    <dbReference type="NCBI Taxonomy" id="44745"/>
    <lineage>
        <taxon>Eukaryota</taxon>
        <taxon>Viridiplantae</taxon>
        <taxon>Chlorophyta</taxon>
        <taxon>core chlorophytes</taxon>
        <taxon>Chlorophyceae</taxon>
        <taxon>CS clade</taxon>
        <taxon>Chlamydomonadales</taxon>
        <taxon>Haematococcaceae</taxon>
        <taxon>Haematococcus</taxon>
    </lineage>
</organism>
<keyword evidence="2" id="KW-1185">Reference proteome</keyword>
<dbReference type="EMBL" id="BLLF01000181">
    <property type="protein sequence ID" value="GFH08732.1"/>
    <property type="molecule type" value="Genomic_DNA"/>
</dbReference>
<sequence length="97" mass="10565">MASIMQTGGPTQGWLYDPLTLEPLTNNTAMVKVLQLMADLAPFLRTVAVSSGINMAQQLTMSILPGSTEVLDRSTMQLVPCRQDLCNSRRTTQQPAV</sequence>
<dbReference type="Proteomes" id="UP000485058">
    <property type="component" value="Unassembled WGS sequence"/>
</dbReference>
<proteinExistence type="predicted"/>
<gene>
    <name evidence="1" type="ORF">HaLaN_03748</name>
</gene>
<comment type="caution">
    <text evidence="1">The sequence shown here is derived from an EMBL/GenBank/DDBJ whole genome shotgun (WGS) entry which is preliminary data.</text>
</comment>
<evidence type="ECO:0000313" key="1">
    <source>
        <dbReference type="EMBL" id="GFH08732.1"/>
    </source>
</evidence>
<accession>A0A699Z075</accession>
<dbReference type="AlphaFoldDB" id="A0A699Z075"/>
<reference evidence="1 2" key="1">
    <citation type="submission" date="2020-02" db="EMBL/GenBank/DDBJ databases">
        <title>Draft genome sequence of Haematococcus lacustris strain NIES-144.</title>
        <authorList>
            <person name="Morimoto D."/>
            <person name="Nakagawa S."/>
            <person name="Yoshida T."/>
            <person name="Sawayama S."/>
        </authorList>
    </citation>
    <scope>NUCLEOTIDE SEQUENCE [LARGE SCALE GENOMIC DNA]</scope>
    <source>
        <strain evidence="1 2">NIES-144</strain>
    </source>
</reference>
<evidence type="ECO:0000313" key="2">
    <source>
        <dbReference type="Proteomes" id="UP000485058"/>
    </source>
</evidence>
<name>A0A699Z075_HAELA</name>
<protein>
    <submittedName>
        <fullName evidence="1">Uncharacterized protein</fullName>
    </submittedName>
</protein>